<organism evidence="3 4">
    <name type="scientific">Lentithecium fluviatile CBS 122367</name>
    <dbReference type="NCBI Taxonomy" id="1168545"/>
    <lineage>
        <taxon>Eukaryota</taxon>
        <taxon>Fungi</taxon>
        <taxon>Dikarya</taxon>
        <taxon>Ascomycota</taxon>
        <taxon>Pezizomycotina</taxon>
        <taxon>Dothideomycetes</taxon>
        <taxon>Pleosporomycetidae</taxon>
        <taxon>Pleosporales</taxon>
        <taxon>Massarineae</taxon>
        <taxon>Lentitheciaceae</taxon>
        <taxon>Lentithecium</taxon>
    </lineage>
</organism>
<dbReference type="EMBL" id="MU005572">
    <property type="protein sequence ID" value="KAF2689519.1"/>
    <property type="molecule type" value="Genomic_DNA"/>
</dbReference>
<sequence>MTKLTTQASLGIGIPLGIILILTIGGIIWANVTKRKRKNRGDVELVEGQDKPQPPPKVIRWNPHG</sequence>
<keyword evidence="4" id="KW-1185">Reference proteome</keyword>
<evidence type="ECO:0000256" key="2">
    <source>
        <dbReference type="SAM" id="Phobius"/>
    </source>
</evidence>
<keyword evidence="2" id="KW-0812">Transmembrane</keyword>
<dbReference type="Proteomes" id="UP000799291">
    <property type="component" value="Unassembled WGS sequence"/>
</dbReference>
<evidence type="ECO:0000313" key="3">
    <source>
        <dbReference type="EMBL" id="KAF2689519.1"/>
    </source>
</evidence>
<dbReference type="AlphaFoldDB" id="A0A6G1JHB1"/>
<feature type="transmembrane region" description="Helical" evidence="2">
    <location>
        <begin position="12"/>
        <end position="32"/>
    </location>
</feature>
<keyword evidence="2" id="KW-1133">Transmembrane helix</keyword>
<proteinExistence type="predicted"/>
<protein>
    <submittedName>
        <fullName evidence="3">Uncharacterized protein</fullName>
    </submittedName>
</protein>
<evidence type="ECO:0000256" key="1">
    <source>
        <dbReference type="SAM" id="MobiDB-lite"/>
    </source>
</evidence>
<accession>A0A6G1JHB1</accession>
<feature type="region of interest" description="Disordered" evidence="1">
    <location>
        <begin position="38"/>
        <end position="65"/>
    </location>
</feature>
<name>A0A6G1JHB1_9PLEO</name>
<keyword evidence="2" id="KW-0472">Membrane</keyword>
<evidence type="ECO:0000313" key="4">
    <source>
        <dbReference type="Proteomes" id="UP000799291"/>
    </source>
</evidence>
<gene>
    <name evidence="3" type="ORF">K458DRAFT_413797</name>
</gene>
<reference evidence="3" key="1">
    <citation type="journal article" date="2020" name="Stud. Mycol.">
        <title>101 Dothideomycetes genomes: a test case for predicting lifestyles and emergence of pathogens.</title>
        <authorList>
            <person name="Haridas S."/>
            <person name="Albert R."/>
            <person name="Binder M."/>
            <person name="Bloem J."/>
            <person name="Labutti K."/>
            <person name="Salamov A."/>
            <person name="Andreopoulos B."/>
            <person name="Baker S."/>
            <person name="Barry K."/>
            <person name="Bills G."/>
            <person name="Bluhm B."/>
            <person name="Cannon C."/>
            <person name="Castanera R."/>
            <person name="Culley D."/>
            <person name="Daum C."/>
            <person name="Ezra D."/>
            <person name="Gonzalez J."/>
            <person name="Henrissat B."/>
            <person name="Kuo A."/>
            <person name="Liang C."/>
            <person name="Lipzen A."/>
            <person name="Lutzoni F."/>
            <person name="Magnuson J."/>
            <person name="Mondo S."/>
            <person name="Nolan M."/>
            <person name="Ohm R."/>
            <person name="Pangilinan J."/>
            <person name="Park H.-J."/>
            <person name="Ramirez L."/>
            <person name="Alfaro M."/>
            <person name="Sun H."/>
            <person name="Tritt A."/>
            <person name="Yoshinaga Y."/>
            <person name="Zwiers L.-H."/>
            <person name="Turgeon B."/>
            <person name="Goodwin S."/>
            <person name="Spatafora J."/>
            <person name="Crous P."/>
            <person name="Grigoriev I."/>
        </authorList>
    </citation>
    <scope>NUCLEOTIDE SEQUENCE</scope>
    <source>
        <strain evidence="3">CBS 122367</strain>
    </source>
</reference>